<name>A0A167WM82_9AGAM</name>
<evidence type="ECO:0000313" key="2">
    <source>
        <dbReference type="Proteomes" id="UP000076532"/>
    </source>
</evidence>
<protein>
    <submittedName>
        <fullName evidence="1">Uncharacterized protein</fullName>
    </submittedName>
</protein>
<accession>A0A167WM82</accession>
<gene>
    <name evidence="1" type="ORF">FIBSPDRAFT_1053649</name>
</gene>
<evidence type="ECO:0000313" key="1">
    <source>
        <dbReference type="EMBL" id="KZP06261.1"/>
    </source>
</evidence>
<dbReference type="AlphaFoldDB" id="A0A167WM82"/>
<dbReference type="EMBL" id="KV417797">
    <property type="protein sequence ID" value="KZP06261.1"/>
    <property type="molecule type" value="Genomic_DNA"/>
</dbReference>
<sequence>MAARTSARQPLVPHLDHWVLIRADSPPADRLPPSASLADSAPLSIRPHPPRALDFSTSGLTLALAGSFAPYLSIILGRRHALRGAVITVMPACSSVL</sequence>
<organism evidence="1 2">
    <name type="scientific">Athelia psychrophila</name>
    <dbReference type="NCBI Taxonomy" id="1759441"/>
    <lineage>
        <taxon>Eukaryota</taxon>
        <taxon>Fungi</taxon>
        <taxon>Dikarya</taxon>
        <taxon>Basidiomycota</taxon>
        <taxon>Agaricomycotina</taxon>
        <taxon>Agaricomycetes</taxon>
        <taxon>Agaricomycetidae</taxon>
        <taxon>Atheliales</taxon>
        <taxon>Atheliaceae</taxon>
        <taxon>Athelia</taxon>
    </lineage>
</organism>
<reference evidence="1 2" key="1">
    <citation type="journal article" date="2016" name="Mol. Biol. Evol.">
        <title>Comparative Genomics of Early-Diverging Mushroom-Forming Fungi Provides Insights into the Origins of Lignocellulose Decay Capabilities.</title>
        <authorList>
            <person name="Nagy L.G."/>
            <person name="Riley R."/>
            <person name="Tritt A."/>
            <person name="Adam C."/>
            <person name="Daum C."/>
            <person name="Floudas D."/>
            <person name="Sun H."/>
            <person name="Yadav J.S."/>
            <person name="Pangilinan J."/>
            <person name="Larsson K.H."/>
            <person name="Matsuura K."/>
            <person name="Barry K."/>
            <person name="Labutti K."/>
            <person name="Kuo R."/>
            <person name="Ohm R.A."/>
            <person name="Bhattacharya S.S."/>
            <person name="Shirouzu T."/>
            <person name="Yoshinaga Y."/>
            <person name="Martin F.M."/>
            <person name="Grigoriev I.V."/>
            <person name="Hibbett D.S."/>
        </authorList>
    </citation>
    <scope>NUCLEOTIDE SEQUENCE [LARGE SCALE GENOMIC DNA]</scope>
    <source>
        <strain evidence="1 2">CBS 109695</strain>
    </source>
</reference>
<dbReference type="Proteomes" id="UP000076532">
    <property type="component" value="Unassembled WGS sequence"/>
</dbReference>
<feature type="non-terminal residue" evidence="1">
    <location>
        <position position="97"/>
    </location>
</feature>
<proteinExistence type="predicted"/>
<keyword evidence="2" id="KW-1185">Reference proteome</keyword>